<dbReference type="InterPro" id="IPR001452">
    <property type="entry name" value="SH3_domain"/>
</dbReference>
<dbReference type="Pfam" id="PF14604">
    <property type="entry name" value="SH3_9"/>
    <property type="match status" value="1"/>
</dbReference>
<dbReference type="CDD" id="cd00174">
    <property type="entry name" value="SH3"/>
    <property type="match status" value="3"/>
</dbReference>
<dbReference type="KEGG" id="phet:94287323"/>
<dbReference type="PANTHER" id="PTHR45929">
    <property type="entry name" value="JAK PATHWAY SIGNAL TRANSDUCTION ADAPTOR MOLECULE"/>
    <property type="match status" value="1"/>
</dbReference>
<dbReference type="Gene3D" id="2.30.30.40">
    <property type="entry name" value="SH3 Domains"/>
    <property type="match status" value="3"/>
</dbReference>
<name>A0A836KZE0_9TRYP</name>
<dbReference type="SMART" id="SM00326">
    <property type="entry name" value="SH3"/>
    <property type="match status" value="3"/>
</dbReference>
<evidence type="ECO:0000313" key="5">
    <source>
        <dbReference type="EMBL" id="KAG5492619.1"/>
    </source>
</evidence>
<comment type="caution">
    <text evidence="5">The sequence shown here is derived from an EMBL/GenBank/DDBJ whole genome shotgun (WGS) entry which is preliminary data.</text>
</comment>
<feature type="region of interest" description="Disordered" evidence="3">
    <location>
        <begin position="1"/>
        <end position="57"/>
    </location>
</feature>
<dbReference type="Proteomes" id="UP000674318">
    <property type="component" value="Chromosome 35"/>
</dbReference>
<dbReference type="PANTHER" id="PTHR45929:SF3">
    <property type="entry name" value="JAK PATHWAY SIGNAL TRANSDUCTION ADAPTOR MOLECULE"/>
    <property type="match status" value="1"/>
</dbReference>
<protein>
    <recommendedName>
        <fullName evidence="4">SH3 domain-containing protein</fullName>
    </recommendedName>
</protein>
<evidence type="ECO:0000256" key="1">
    <source>
        <dbReference type="ARBA" id="ARBA00022443"/>
    </source>
</evidence>
<evidence type="ECO:0000259" key="4">
    <source>
        <dbReference type="PROSITE" id="PS50002"/>
    </source>
</evidence>
<feature type="domain" description="SH3" evidence="4">
    <location>
        <begin position="279"/>
        <end position="338"/>
    </location>
</feature>
<keyword evidence="6" id="KW-1185">Reference proteome</keyword>
<feature type="region of interest" description="Disordered" evidence="3">
    <location>
        <begin position="419"/>
        <end position="468"/>
    </location>
</feature>
<dbReference type="PRINTS" id="PR00499">
    <property type="entry name" value="P67PHOX"/>
</dbReference>
<reference evidence="5 6" key="1">
    <citation type="submission" date="2021-02" db="EMBL/GenBank/DDBJ databases">
        <title>Porcisia hertigi Genome sequencing and assembly.</title>
        <authorList>
            <person name="Almutairi H."/>
            <person name="Gatherer D."/>
        </authorList>
    </citation>
    <scope>NUCLEOTIDE SEQUENCE [LARGE SCALE GENOMIC DNA]</scope>
    <source>
        <strain evidence="5 6">C119</strain>
    </source>
</reference>
<evidence type="ECO:0000256" key="3">
    <source>
        <dbReference type="SAM" id="MobiDB-lite"/>
    </source>
</evidence>
<dbReference type="InterPro" id="IPR050670">
    <property type="entry name" value="STAM"/>
</dbReference>
<dbReference type="RefSeq" id="XP_067753403.1">
    <property type="nucleotide sequence ID" value="XM_067897246.1"/>
</dbReference>
<dbReference type="Pfam" id="PF00018">
    <property type="entry name" value="SH3_1"/>
    <property type="match status" value="2"/>
</dbReference>
<dbReference type="InterPro" id="IPR036028">
    <property type="entry name" value="SH3-like_dom_sf"/>
</dbReference>
<dbReference type="SUPFAM" id="SSF50044">
    <property type="entry name" value="SH3-domain"/>
    <property type="match status" value="3"/>
</dbReference>
<feature type="domain" description="SH3" evidence="4">
    <location>
        <begin position="162"/>
        <end position="223"/>
    </location>
</feature>
<dbReference type="PROSITE" id="PS50002">
    <property type="entry name" value="SH3"/>
    <property type="match status" value="3"/>
</dbReference>
<dbReference type="OrthoDB" id="2015333at2759"/>
<organism evidence="5 6">
    <name type="scientific">Porcisia hertigi</name>
    <dbReference type="NCBI Taxonomy" id="2761500"/>
    <lineage>
        <taxon>Eukaryota</taxon>
        <taxon>Discoba</taxon>
        <taxon>Euglenozoa</taxon>
        <taxon>Kinetoplastea</taxon>
        <taxon>Metakinetoplastina</taxon>
        <taxon>Trypanosomatida</taxon>
        <taxon>Trypanosomatidae</taxon>
        <taxon>Leishmaniinae</taxon>
        <taxon>Porcisia</taxon>
    </lineage>
</organism>
<dbReference type="GeneID" id="94287323"/>
<evidence type="ECO:0000256" key="2">
    <source>
        <dbReference type="PROSITE-ProRule" id="PRU00192"/>
    </source>
</evidence>
<dbReference type="EMBL" id="JAFJZO010000035">
    <property type="protein sequence ID" value="KAG5492619.1"/>
    <property type="molecule type" value="Genomic_DNA"/>
</dbReference>
<dbReference type="PRINTS" id="PR00452">
    <property type="entry name" value="SH3DOMAIN"/>
</dbReference>
<feature type="domain" description="SH3" evidence="4">
    <location>
        <begin position="56"/>
        <end position="120"/>
    </location>
</feature>
<accession>A0A836KZE0</accession>
<keyword evidence="1 2" id="KW-0728">SH3 domain</keyword>
<sequence length="490" mass="52761">MNSLRRSPRERRYPIGEPGIDAGDTAEAAPGCGGADSRTSRGTGSGAKPHHAPSEQSTEQCIALIDYDALHDDELSFRAGDVINVTGKGSASGFWEGYVVNTTSSAVATAEPSSAENSNSLLHFSGASWLPPHSRRCSTRGFFPNCLVTSNMGLQYAMSHSVAQNVALCLYPYNAIGEGEMSFVVGDVITAVRPSSSPGWWYGIKSSGPVWVAPSRTRVSPLPAAASTRFADPAAAAASSSSHTERKVQTFVDASPRDGTGTLADHGKEEERLFPTNFVTCDVVQVRFDFTSRQPHELSCRSGDVIQVHRRWNDGWWEGTLRGRRGIFPSNYTIPNITTTTPPLFCARCRTIFASFLFPSTCATCAAEERVEGAMVQAMEAYLRGETTELDLFAKVDIRLTTFSETSCANVGDARGDGAPSDFSHEVSIGTSHNRRRGSTTSTASTCDGEGLSRQRHPGHRGSVPPEARVPLLTEKDIADLACNRVKLIE</sequence>
<proteinExistence type="predicted"/>
<dbReference type="AlphaFoldDB" id="A0A836KZE0"/>
<evidence type="ECO:0000313" key="6">
    <source>
        <dbReference type="Proteomes" id="UP000674318"/>
    </source>
</evidence>
<gene>
    <name evidence="5" type="ORF">JKF63_01198</name>
</gene>